<dbReference type="GeneID" id="62648726"/>
<name>A0A2R3ZZG6_9CAUD</name>
<gene>
    <name evidence="2" type="primary">16</name>
    <name evidence="2" type="ORF">SEA_BONAEVITAE_16</name>
</gene>
<evidence type="ECO:0000256" key="1">
    <source>
        <dbReference type="SAM" id="MobiDB-lite"/>
    </source>
</evidence>
<evidence type="ECO:0000313" key="2">
    <source>
        <dbReference type="EMBL" id="AVR56166.1"/>
    </source>
</evidence>
<proteinExistence type="predicted"/>
<dbReference type="RefSeq" id="YP_009996802.1">
    <property type="nucleotide sequence ID" value="NC_052940.1"/>
</dbReference>
<protein>
    <submittedName>
        <fullName evidence="2">Uncharacterized protein</fullName>
    </submittedName>
</protein>
<sequence>MMLCRGCSQPAVDPQDVPRYDTENPAADPERPQLAGPYCPSCWPVTVTGRLNPQEESE</sequence>
<dbReference type="EMBL" id="MH045556">
    <property type="protein sequence ID" value="AVR56166.1"/>
    <property type="molecule type" value="Genomic_DNA"/>
</dbReference>
<organism evidence="2 3">
    <name type="scientific">Microbacterium phage BonaeVitae</name>
    <dbReference type="NCBI Taxonomy" id="2126925"/>
    <lineage>
        <taxon>Viruses</taxon>
        <taxon>Duplodnaviria</taxon>
        <taxon>Heunggongvirae</taxon>
        <taxon>Uroviricota</taxon>
        <taxon>Caudoviricetes</taxon>
        <taxon>Orlajensenviridae</taxon>
        <taxon>Pelczarvirinae</taxon>
        <taxon>Bonaevitaevirus</taxon>
        <taxon>Bonaevitaevirus bonaevitae</taxon>
    </lineage>
</organism>
<accession>A0A2R3ZZG6</accession>
<reference evidence="2 3" key="1">
    <citation type="submission" date="2018-03" db="EMBL/GenBank/DDBJ databases">
        <authorList>
            <person name="Stanton A.-C.J."/>
            <person name="Heskett L."/>
            <person name="Lambert A."/>
            <person name="Linder D."/>
            <person name="Novinski D."/>
            <person name="Bricker J."/>
            <person name="Garlena R.A."/>
            <person name="Russell D.A."/>
            <person name="Pope W.H."/>
            <person name="Jacobs-Sera D."/>
            <person name="Hatfull G.F."/>
        </authorList>
    </citation>
    <scope>NUCLEOTIDE SEQUENCE [LARGE SCALE GENOMIC DNA]</scope>
</reference>
<dbReference type="KEGG" id="vg:62648726"/>
<feature type="region of interest" description="Disordered" evidence="1">
    <location>
        <begin position="1"/>
        <end position="39"/>
    </location>
</feature>
<keyword evidence="3" id="KW-1185">Reference proteome</keyword>
<dbReference type="Proteomes" id="UP000244331">
    <property type="component" value="Segment"/>
</dbReference>
<evidence type="ECO:0000313" key="3">
    <source>
        <dbReference type="Proteomes" id="UP000244331"/>
    </source>
</evidence>